<keyword evidence="1" id="KW-1133">Transmembrane helix</keyword>
<organism evidence="2 3">
    <name type="scientific">Holothuria leucospilota</name>
    <name type="common">Black long sea cucumber</name>
    <name type="synonym">Mertensiothuria leucospilota</name>
    <dbReference type="NCBI Taxonomy" id="206669"/>
    <lineage>
        <taxon>Eukaryota</taxon>
        <taxon>Metazoa</taxon>
        <taxon>Echinodermata</taxon>
        <taxon>Eleutherozoa</taxon>
        <taxon>Echinozoa</taxon>
        <taxon>Holothuroidea</taxon>
        <taxon>Aspidochirotacea</taxon>
        <taxon>Aspidochirotida</taxon>
        <taxon>Holothuriidae</taxon>
        <taxon>Holothuria</taxon>
    </lineage>
</organism>
<feature type="transmembrane region" description="Helical" evidence="1">
    <location>
        <begin position="21"/>
        <end position="42"/>
    </location>
</feature>
<sequence length="167" mass="19230">MAVSLNQRIPSPLRICGMRKVRRNTFVLVFTGIAFSMVTFALKKLELNRNGYTLVSRNKHANLSAIRGIQFNDSTVNIVTNTKTWDNNVSSTEEVTSWKEAIPAYHRYISDFSVMELYHPNSSYLPRLLHDLAVVEIRNTSIFRQQSQFKFLIEFVDGNKAISKPMR</sequence>
<name>A0A9Q1C894_HOLLE</name>
<dbReference type="EMBL" id="JAIZAY010000006">
    <property type="protein sequence ID" value="KAJ8039954.1"/>
    <property type="molecule type" value="Genomic_DNA"/>
</dbReference>
<keyword evidence="3" id="KW-1185">Reference proteome</keyword>
<comment type="caution">
    <text evidence="2">The sequence shown here is derived from an EMBL/GenBank/DDBJ whole genome shotgun (WGS) entry which is preliminary data.</text>
</comment>
<evidence type="ECO:0000313" key="2">
    <source>
        <dbReference type="EMBL" id="KAJ8039954.1"/>
    </source>
</evidence>
<dbReference type="AlphaFoldDB" id="A0A9Q1C894"/>
<dbReference type="Proteomes" id="UP001152320">
    <property type="component" value="Chromosome 6"/>
</dbReference>
<evidence type="ECO:0000256" key="1">
    <source>
        <dbReference type="SAM" id="Phobius"/>
    </source>
</evidence>
<gene>
    <name evidence="2" type="ORF">HOLleu_14118</name>
</gene>
<reference evidence="2" key="1">
    <citation type="submission" date="2021-10" db="EMBL/GenBank/DDBJ databases">
        <title>Tropical sea cucumber genome reveals ecological adaptation and Cuvierian tubules defense mechanism.</title>
        <authorList>
            <person name="Chen T."/>
        </authorList>
    </citation>
    <scope>NUCLEOTIDE SEQUENCE</scope>
    <source>
        <strain evidence="2">Nanhai2018</strain>
        <tissue evidence="2">Muscle</tissue>
    </source>
</reference>
<accession>A0A9Q1C894</accession>
<protein>
    <submittedName>
        <fullName evidence="2">Uncharacterized protein</fullName>
    </submittedName>
</protein>
<keyword evidence="1" id="KW-0812">Transmembrane</keyword>
<keyword evidence="1" id="KW-0472">Membrane</keyword>
<proteinExistence type="predicted"/>
<evidence type="ECO:0000313" key="3">
    <source>
        <dbReference type="Proteomes" id="UP001152320"/>
    </source>
</evidence>